<comment type="catalytic activity">
    <reaction evidence="13">
        <text>UDP-N-acetyl-alpha-D-muramate + L-alanine + ATP = UDP-N-acetyl-alpha-D-muramoyl-L-alanine + ADP + phosphate + H(+)</text>
        <dbReference type="Rhea" id="RHEA:23372"/>
        <dbReference type="ChEBI" id="CHEBI:15378"/>
        <dbReference type="ChEBI" id="CHEBI:30616"/>
        <dbReference type="ChEBI" id="CHEBI:43474"/>
        <dbReference type="ChEBI" id="CHEBI:57972"/>
        <dbReference type="ChEBI" id="CHEBI:70757"/>
        <dbReference type="ChEBI" id="CHEBI:83898"/>
        <dbReference type="ChEBI" id="CHEBI:456216"/>
        <dbReference type="EC" id="6.3.2.8"/>
    </reaction>
</comment>
<dbReference type="GO" id="GO:0051301">
    <property type="term" value="P:cell division"/>
    <property type="evidence" value="ECO:0007669"/>
    <property type="project" value="UniProtKB-KW"/>
</dbReference>
<evidence type="ECO:0000256" key="1">
    <source>
        <dbReference type="ARBA" id="ARBA00004496"/>
    </source>
</evidence>
<dbReference type="InterPro" id="IPR050061">
    <property type="entry name" value="MurCDEF_pg_biosynth"/>
</dbReference>
<dbReference type="InterPro" id="IPR005758">
    <property type="entry name" value="UDP-N-AcMur_Ala_ligase_MurC"/>
</dbReference>
<evidence type="ECO:0000256" key="11">
    <source>
        <dbReference type="ARBA" id="ARBA00023306"/>
    </source>
</evidence>
<dbReference type="Pfam" id="PF02875">
    <property type="entry name" value="Mur_ligase_C"/>
    <property type="match status" value="1"/>
</dbReference>
<evidence type="ECO:0000256" key="3">
    <source>
        <dbReference type="ARBA" id="ARBA00012211"/>
    </source>
</evidence>
<dbReference type="InterPro" id="IPR036565">
    <property type="entry name" value="Mur-like_cat_sf"/>
</dbReference>
<evidence type="ECO:0000256" key="8">
    <source>
        <dbReference type="ARBA" id="ARBA00022840"/>
    </source>
</evidence>
<dbReference type="GO" id="GO:0008763">
    <property type="term" value="F:UDP-N-acetylmuramate-L-alanine ligase activity"/>
    <property type="evidence" value="ECO:0007669"/>
    <property type="project" value="UniProtKB-UniRule"/>
</dbReference>
<dbReference type="NCBIfam" id="TIGR01082">
    <property type="entry name" value="murC"/>
    <property type="match status" value="1"/>
</dbReference>
<dbReference type="UniPathway" id="UPA00219"/>
<comment type="pathway">
    <text evidence="2">Cell wall biogenesis; peptidoglycan biosynthesis.</text>
</comment>
<dbReference type="Gene3D" id="3.40.50.720">
    <property type="entry name" value="NAD(P)-binding Rossmann-like Domain"/>
    <property type="match status" value="1"/>
</dbReference>
<dbReference type="SUPFAM" id="SSF53244">
    <property type="entry name" value="MurD-like peptide ligases, peptide-binding domain"/>
    <property type="match status" value="1"/>
</dbReference>
<dbReference type="SUPFAM" id="SSF51984">
    <property type="entry name" value="MurCD N-terminal domain"/>
    <property type="match status" value="1"/>
</dbReference>
<dbReference type="InterPro" id="IPR036615">
    <property type="entry name" value="Mur_ligase_C_dom_sf"/>
</dbReference>
<keyword evidence="11" id="KW-0131">Cell cycle</keyword>
<dbReference type="EMBL" id="PFAQ01000033">
    <property type="protein sequence ID" value="PIT94840.1"/>
    <property type="molecule type" value="Genomic_DNA"/>
</dbReference>
<keyword evidence="8" id="KW-0067">ATP-binding</keyword>
<keyword evidence="4" id="KW-0963">Cytoplasm</keyword>
<evidence type="ECO:0000256" key="7">
    <source>
        <dbReference type="ARBA" id="ARBA00022741"/>
    </source>
</evidence>
<dbReference type="GO" id="GO:0005737">
    <property type="term" value="C:cytoplasm"/>
    <property type="evidence" value="ECO:0007669"/>
    <property type="project" value="UniProtKB-SubCell"/>
</dbReference>
<dbReference type="EC" id="6.3.2.8" evidence="3 14"/>
<dbReference type="GO" id="GO:0009252">
    <property type="term" value="P:peptidoglycan biosynthetic process"/>
    <property type="evidence" value="ECO:0007669"/>
    <property type="project" value="UniProtKB-UniRule"/>
</dbReference>
<comment type="caution">
    <text evidence="18">The sequence shown here is derived from an EMBL/GenBank/DDBJ whole genome shotgun (WGS) entry which is preliminary data.</text>
</comment>
<keyword evidence="10" id="KW-0573">Peptidoglycan synthesis</keyword>
<evidence type="ECO:0000259" key="16">
    <source>
        <dbReference type="Pfam" id="PF02875"/>
    </source>
</evidence>
<name>A0A2M6WPY5_9BACT</name>
<evidence type="ECO:0000256" key="5">
    <source>
        <dbReference type="ARBA" id="ARBA00022598"/>
    </source>
</evidence>
<evidence type="ECO:0000256" key="10">
    <source>
        <dbReference type="ARBA" id="ARBA00022984"/>
    </source>
</evidence>
<feature type="domain" description="Mur ligase N-terminal catalytic" evidence="15">
    <location>
        <begin position="12"/>
        <end position="91"/>
    </location>
</feature>
<dbReference type="GO" id="GO:0005524">
    <property type="term" value="F:ATP binding"/>
    <property type="evidence" value="ECO:0007669"/>
    <property type="project" value="UniProtKB-KW"/>
</dbReference>
<dbReference type="PANTHER" id="PTHR43445:SF3">
    <property type="entry name" value="UDP-N-ACETYLMURAMATE--L-ALANINE LIGASE"/>
    <property type="match status" value="1"/>
</dbReference>
<dbReference type="Gene3D" id="3.40.1190.10">
    <property type="entry name" value="Mur-like, catalytic domain"/>
    <property type="match status" value="1"/>
</dbReference>
<sequence>MNIKGREIKTAYFIGVKGVGMTMLAQFLVESGVRVSGSDNPENFMTTKVLQREGIKILSPFAVKNIPVKVDLIVYSSAFNVENNVELKQLLTTGQKKRDSLILIYAEALGAVFSQYDGLAVCGSHGKTTTSAWLGYVLYKGGLSPNVLVGAPVPQFKGSTLKGRSRYFVAETDEYQNKLQYFFPQGVLLNNIDYDHPDFFKTEKDYIQVFAAFVEKVPTTGWLIFNADDKVALRLSKKCPGEIISYALHNQVADYVASDLSIKNGRQYFSVFEKGQDLGRWSILLSGEQNVYNALAVIAAAKKLGMNFFDIKKAVLSFLGTERRLQLLGKYRGALVIDDYAHHPTEIKVTLEGVRKMYATRNIITVFHPHTFTRTKALLGDFSQSFKDTNELILLDIYGSAREKQGGVSSLDLFKKIKKYAPNLATKYIPTLELVTEYLKEKVDKNDLVLLMGAGDVFRVGASLMKK</sequence>
<dbReference type="Proteomes" id="UP000228900">
    <property type="component" value="Unassembled WGS sequence"/>
</dbReference>
<evidence type="ECO:0000259" key="17">
    <source>
        <dbReference type="Pfam" id="PF08245"/>
    </source>
</evidence>
<evidence type="ECO:0000256" key="9">
    <source>
        <dbReference type="ARBA" id="ARBA00022960"/>
    </source>
</evidence>
<feature type="domain" description="Mur ligase central" evidence="17">
    <location>
        <begin position="121"/>
        <end position="301"/>
    </location>
</feature>
<evidence type="ECO:0000259" key="15">
    <source>
        <dbReference type="Pfam" id="PF01225"/>
    </source>
</evidence>
<keyword evidence="9" id="KW-0133">Cell shape</keyword>
<dbReference type="AlphaFoldDB" id="A0A2M6WPY5"/>
<dbReference type="SUPFAM" id="SSF53623">
    <property type="entry name" value="MurD-like peptide ligases, catalytic domain"/>
    <property type="match status" value="1"/>
</dbReference>
<dbReference type="InterPro" id="IPR004101">
    <property type="entry name" value="Mur_ligase_C"/>
</dbReference>
<feature type="domain" description="Mur ligase C-terminal" evidence="16">
    <location>
        <begin position="323"/>
        <end position="455"/>
    </location>
</feature>
<keyword evidence="7" id="KW-0547">Nucleotide-binding</keyword>
<keyword evidence="12" id="KW-0961">Cell wall biogenesis/degradation</keyword>
<dbReference type="Pfam" id="PF01225">
    <property type="entry name" value="Mur_ligase"/>
    <property type="match status" value="1"/>
</dbReference>
<organism evidence="18 19">
    <name type="scientific">Candidatus Falkowbacteria bacterium CG10_big_fil_rev_8_21_14_0_10_39_9</name>
    <dbReference type="NCBI Taxonomy" id="1974566"/>
    <lineage>
        <taxon>Bacteria</taxon>
        <taxon>Candidatus Falkowiibacteriota</taxon>
    </lineage>
</organism>
<evidence type="ECO:0000256" key="4">
    <source>
        <dbReference type="ARBA" id="ARBA00022490"/>
    </source>
</evidence>
<evidence type="ECO:0000256" key="14">
    <source>
        <dbReference type="NCBIfam" id="TIGR01082"/>
    </source>
</evidence>
<evidence type="ECO:0000313" key="18">
    <source>
        <dbReference type="EMBL" id="PIT94840.1"/>
    </source>
</evidence>
<dbReference type="Gene3D" id="3.90.190.20">
    <property type="entry name" value="Mur ligase, C-terminal domain"/>
    <property type="match status" value="1"/>
</dbReference>
<dbReference type="GO" id="GO:0008360">
    <property type="term" value="P:regulation of cell shape"/>
    <property type="evidence" value="ECO:0007669"/>
    <property type="project" value="UniProtKB-KW"/>
</dbReference>
<gene>
    <name evidence="18" type="primary">murC</name>
    <name evidence="18" type="ORF">COT98_01920</name>
</gene>
<dbReference type="Pfam" id="PF08245">
    <property type="entry name" value="Mur_ligase_M"/>
    <property type="match status" value="1"/>
</dbReference>
<evidence type="ECO:0000313" key="19">
    <source>
        <dbReference type="Proteomes" id="UP000228900"/>
    </source>
</evidence>
<evidence type="ECO:0000256" key="13">
    <source>
        <dbReference type="ARBA" id="ARBA00047833"/>
    </source>
</evidence>
<comment type="subcellular location">
    <subcellularLocation>
        <location evidence="1">Cytoplasm</location>
    </subcellularLocation>
</comment>
<keyword evidence="6" id="KW-0132">Cell division</keyword>
<evidence type="ECO:0000256" key="6">
    <source>
        <dbReference type="ARBA" id="ARBA00022618"/>
    </source>
</evidence>
<evidence type="ECO:0000256" key="12">
    <source>
        <dbReference type="ARBA" id="ARBA00023316"/>
    </source>
</evidence>
<dbReference type="PANTHER" id="PTHR43445">
    <property type="entry name" value="UDP-N-ACETYLMURAMATE--L-ALANINE LIGASE-RELATED"/>
    <property type="match status" value="1"/>
</dbReference>
<dbReference type="InterPro" id="IPR000713">
    <property type="entry name" value="Mur_ligase_N"/>
</dbReference>
<proteinExistence type="predicted"/>
<dbReference type="GO" id="GO:0071555">
    <property type="term" value="P:cell wall organization"/>
    <property type="evidence" value="ECO:0007669"/>
    <property type="project" value="UniProtKB-KW"/>
</dbReference>
<keyword evidence="5 18" id="KW-0436">Ligase</keyword>
<protein>
    <recommendedName>
        <fullName evidence="3 14">UDP-N-acetylmuramate--L-alanine ligase</fullName>
        <ecNumber evidence="3 14">6.3.2.8</ecNumber>
    </recommendedName>
</protein>
<accession>A0A2M6WPY5</accession>
<evidence type="ECO:0000256" key="2">
    <source>
        <dbReference type="ARBA" id="ARBA00004752"/>
    </source>
</evidence>
<reference evidence="19" key="1">
    <citation type="submission" date="2017-09" db="EMBL/GenBank/DDBJ databases">
        <title>Depth-based differentiation of microbial function through sediment-hosted aquifers and enrichment of novel symbionts in the deep terrestrial subsurface.</title>
        <authorList>
            <person name="Probst A.J."/>
            <person name="Ladd B."/>
            <person name="Jarett J.K."/>
            <person name="Geller-Mcgrath D.E."/>
            <person name="Sieber C.M.K."/>
            <person name="Emerson J.B."/>
            <person name="Anantharaman K."/>
            <person name="Thomas B.C."/>
            <person name="Malmstrom R."/>
            <person name="Stieglmeier M."/>
            <person name="Klingl A."/>
            <person name="Woyke T."/>
            <person name="Ryan C.M."/>
            <person name="Banfield J.F."/>
        </authorList>
    </citation>
    <scope>NUCLEOTIDE SEQUENCE [LARGE SCALE GENOMIC DNA]</scope>
</reference>
<dbReference type="InterPro" id="IPR013221">
    <property type="entry name" value="Mur_ligase_cen"/>
</dbReference>